<evidence type="ECO:0000256" key="7">
    <source>
        <dbReference type="ARBA" id="ARBA00022603"/>
    </source>
</evidence>
<evidence type="ECO:0000256" key="1">
    <source>
        <dbReference type="ARBA" id="ARBA00001966"/>
    </source>
</evidence>
<keyword evidence="9" id="KW-0949">S-adenosyl-L-methionine</keyword>
<dbReference type="RefSeq" id="WP_323574615.1">
    <property type="nucleotide sequence ID" value="NZ_JAYGJQ010000001.1"/>
</dbReference>
<reference evidence="15 16" key="1">
    <citation type="submission" date="2023-11" db="EMBL/GenBank/DDBJ databases">
        <title>A Novel Polar Bacteriovorax (B. antarcticus) Isolated from the Biocrust in Antarctica.</title>
        <authorList>
            <person name="Mun W."/>
            <person name="Choi S.Y."/>
            <person name="Mitchell R.J."/>
        </authorList>
    </citation>
    <scope>NUCLEOTIDE SEQUENCE [LARGE SCALE GENOMIC DNA]</scope>
    <source>
        <strain evidence="15 16">PP10</strain>
    </source>
</reference>
<dbReference type="InterPro" id="IPR040072">
    <property type="entry name" value="Methyltransferase_A"/>
</dbReference>
<name>A0ABU5VQ46_9BACT</name>
<dbReference type="GO" id="GO:0008168">
    <property type="term" value="F:methyltransferase activity"/>
    <property type="evidence" value="ECO:0007669"/>
    <property type="project" value="UniProtKB-KW"/>
</dbReference>
<evidence type="ECO:0000256" key="10">
    <source>
        <dbReference type="ARBA" id="ARBA00022723"/>
    </source>
</evidence>
<feature type="domain" description="Radical SAM core" evidence="14">
    <location>
        <begin position="99"/>
        <end position="334"/>
    </location>
</feature>
<keyword evidence="7 15" id="KW-0489">Methyltransferase</keyword>
<keyword evidence="10" id="KW-0479">Metal-binding</keyword>
<gene>
    <name evidence="15" type="primary">rlmN</name>
    <name evidence="15" type="ORF">SHI21_02890</name>
</gene>
<keyword evidence="6" id="KW-0698">rRNA processing</keyword>
<evidence type="ECO:0000256" key="11">
    <source>
        <dbReference type="ARBA" id="ARBA00023004"/>
    </source>
</evidence>
<evidence type="ECO:0000259" key="14">
    <source>
        <dbReference type="PROSITE" id="PS51918"/>
    </source>
</evidence>
<dbReference type="InterPro" id="IPR007197">
    <property type="entry name" value="rSAM"/>
</dbReference>
<sequence length="347" mass="39544">MNTKTSFYQHNFEDLQDLLKNNAVNPASASLLYRHHYKEKKIEACDHHNLSKAAREFITTNFDFTLPEIELVHESTDQTVKLLVKLKDGQRVESVLIPFQSKYTICLSTQVGCAMKCSFCFTGTQGLKRHLSTDEIIGQFILAWNWLKENRPDDHQLKNIVYMGQGEPLHNFDAVKKASEIFLSQHGMSLGVQKITVSTAGYLPGLKRWNEEMPGVNLALSLHSVFEEKRNKLIPINQRYPLQEVMDYIDTIPLARKQYVIYEYLLIKDFNDTPEDAHATGAFLMGKMAIINLIPFNPFPGSEYQRPLDSSILEFQKIIGTYNLPALIRTTKGDDILAACGQLNTKV</sequence>
<comment type="cofactor">
    <cofactor evidence="1">
        <name>[4Fe-4S] cluster</name>
        <dbReference type="ChEBI" id="CHEBI:49883"/>
    </cofactor>
</comment>
<dbReference type="PANTHER" id="PTHR30544:SF5">
    <property type="entry name" value="RADICAL SAM CORE DOMAIN-CONTAINING PROTEIN"/>
    <property type="match status" value="1"/>
</dbReference>
<organism evidence="15 16">
    <name type="scientific">Bacteriovorax antarcticus</name>
    <dbReference type="NCBI Taxonomy" id="3088717"/>
    <lineage>
        <taxon>Bacteria</taxon>
        <taxon>Pseudomonadati</taxon>
        <taxon>Bdellovibrionota</taxon>
        <taxon>Bacteriovoracia</taxon>
        <taxon>Bacteriovoracales</taxon>
        <taxon>Bacteriovoracaceae</taxon>
        <taxon>Bacteriovorax</taxon>
    </lineage>
</organism>
<evidence type="ECO:0000256" key="13">
    <source>
        <dbReference type="ARBA" id="ARBA00023157"/>
    </source>
</evidence>
<keyword evidence="5" id="KW-0963">Cytoplasm</keyword>
<keyword evidence="13" id="KW-1015">Disulfide bond</keyword>
<keyword evidence="12" id="KW-0411">Iron-sulfur</keyword>
<dbReference type="EMBL" id="JAYGJQ010000001">
    <property type="protein sequence ID" value="MEA9355126.1"/>
    <property type="molecule type" value="Genomic_DNA"/>
</dbReference>
<evidence type="ECO:0000256" key="4">
    <source>
        <dbReference type="ARBA" id="ARBA00022485"/>
    </source>
</evidence>
<dbReference type="PROSITE" id="PS51918">
    <property type="entry name" value="RADICAL_SAM"/>
    <property type="match status" value="1"/>
</dbReference>
<dbReference type="NCBIfam" id="TIGR00048">
    <property type="entry name" value="rRNA_mod_RlmN"/>
    <property type="match status" value="1"/>
</dbReference>
<dbReference type="CDD" id="cd01335">
    <property type="entry name" value="Radical_SAM"/>
    <property type="match status" value="1"/>
</dbReference>
<dbReference type="PANTHER" id="PTHR30544">
    <property type="entry name" value="23S RRNA METHYLTRANSFERASE"/>
    <property type="match status" value="1"/>
</dbReference>
<protein>
    <submittedName>
        <fullName evidence="15">23S rRNA (Adenine(2503)-C(2))-methyltransferase RlmN</fullName>
        <ecNumber evidence="15">2.1.1.192</ecNumber>
    </submittedName>
</protein>
<evidence type="ECO:0000256" key="8">
    <source>
        <dbReference type="ARBA" id="ARBA00022679"/>
    </source>
</evidence>
<dbReference type="Gene3D" id="3.20.20.70">
    <property type="entry name" value="Aldolase class I"/>
    <property type="match status" value="1"/>
</dbReference>
<evidence type="ECO:0000256" key="6">
    <source>
        <dbReference type="ARBA" id="ARBA00022552"/>
    </source>
</evidence>
<keyword evidence="8 15" id="KW-0808">Transferase</keyword>
<comment type="similarity">
    <text evidence="3">Belongs to the radical SAM superfamily. RlmN family.</text>
</comment>
<keyword evidence="11" id="KW-0408">Iron</keyword>
<evidence type="ECO:0000256" key="12">
    <source>
        <dbReference type="ARBA" id="ARBA00023014"/>
    </source>
</evidence>
<accession>A0ABU5VQ46</accession>
<proteinExistence type="inferred from homology"/>
<dbReference type="EC" id="2.1.1.192" evidence="15"/>
<keyword evidence="16" id="KW-1185">Reference proteome</keyword>
<comment type="subcellular location">
    <subcellularLocation>
        <location evidence="2">Cytoplasm</location>
    </subcellularLocation>
</comment>
<evidence type="ECO:0000313" key="16">
    <source>
        <dbReference type="Proteomes" id="UP001302274"/>
    </source>
</evidence>
<dbReference type="InterPro" id="IPR013785">
    <property type="entry name" value="Aldolase_TIM"/>
</dbReference>
<dbReference type="Proteomes" id="UP001302274">
    <property type="component" value="Unassembled WGS sequence"/>
</dbReference>
<keyword evidence="4" id="KW-0004">4Fe-4S</keyword>
<dbReference type="GO" id="GO:0032259">
    <property type="term" value="P:methylation"/>
    <property type="evidence" value="ECO:0007669"/>
    <property type="project" value="UniProtKB-KW"/>
</dbReference>
<comment type="caution">
    <text evidence="15">The sequence shown here is derived from an EMBL/GenBank/DDBJ whole genome shotgun (WGS) entry which is preliminary data.</text>
</comment>
<dbReference type="SUPFAM" id="SSF102114">
    <property type="entry name" value="Radical SAM enzymes"/>
    <property type="match status" value="1"/>
</dbReference>
<evidence type="ECO:0000313" key="15">
    <source>
        <dbReference type="EMBL" id="MEA9355126.1"/>
    </source>
</evidence>
<dbReference type="PIRSF" id="PIRSF006004">
    <property type="entry name" value="CHP00048"/>
    <property type="match status" value="1"/>
</dbReference>
<dbReference type="InterPro" id="IPR027492">
    <property type="entry name" value="RNA_MTrfase_RlmN"/>
</dbReference>
<dbReference type="SFLD" id="SFLDF00275">
    <property type="entry name" value="adenosine_C2_methyltransferase"/>
    <property type="match status" value="1"/>
</dbReference>
<evidence type="ECO:0000256" key="9">
    <source>
        <dbReference type="ARBA" id="ARBA00022691"/>
    </source>
</evidence>
<evidence type="ECO:0000256" key="5">
    <source>
        <dbReference type="ARBA" id="ARBA00022490"/>
    </source>
</evidence>
<dbReference type="InterPro" id="IPR058240">
    <property type="entry name" value="rSAM_sf"/>
</dbReference>
<dbReference type="SFLD" id="SFLDS00029">
    <property type="entry name" value="Radical_SAM"/>
    <property type="match status" value="1"/>
</dbReference>
<evidence type="ECO:0000256" key="3">
    <source>
        <dbReference type="ARBA" id="ARBA00007544"/>
    </source>
</evidence>
<dbReference type="SFLD" id="SFLDG01062">
    <property type="entry name" value="methyltransferase_(Class_A)"/>
    <property type="match status" value="1"/>
</dbReference>
<dbReference type="InterPro" id="IPR004383">
    <property type="entry name" value="rRNA_lsu_MTrfase_RlmN/Cfr"/>
</dbReference>
<evidence type="ECO:0000256" key="2">
    <source>
        <dbReference type="ARBA" id="ARBA00004496"/>
    </source>
</evidence>
<dbReference type="Pfam" id="PF04055">
    <property type="entry name" value="Radical_SAM"/>
    <property type="match status" value="1"/>
</dbReference>